<reference evidence="5 6" key="1">
    <citation type="submission" date="2018-11" db="EMBL/GenBank/DDBJ databases">
        <title>Sequencing the genomes of 1000 actinobacteria strains.</title>
        <authorList>
            <person name="Klenk H.-P."/>
        </authorList>
    </citation>
    <scope>NUCLEOTIDE SEQUENCE [LARGE SCALE GENOMIC DNA]</scope>
    <source>
        <strain evidence="5 6">DSM 15700</strain>
    </source>
</reference>
<dbReference type="PANTHER" id="PTHR21363">
    <property type="entry name" value="PREPHENATE DEHYDROGENASE"/>
    <property type="match status" value="1"/>
</dbReference>
<keyword evidence="2" id="KW-0560">Oxidoreductase</keyword>
<dbReference type="Proteomes" id="UP000280501">
    <property type="component" value="Unassembled WGS sequence"/>
</dbReference>
<keyword evidence="6" id="KW-1185">Reference proteome</keyword>
<dbReference type="Gene3D" id="3.40.50.720">
    <property type="entry name" value="NAD(P)-binding Rossmann-like Domain"/>
    <property type="match status" value="1"/>
</dbReference>
<dbReference type="InterPro" id="IPR050812">
    <property type="entry name" value="Preph/Arog_dehydrog"/>
</dbReference>
<evidence type="ECO:0000256" key="3">
    <source>
        <dbReference type="SAM" id="MobiDB-lite"/>
    </source>
</evidence>
<dbReference type="GO" id="GO:0006571">
    <property type="term" value="P:tyrosine biosynthetic process"/>
    <property type="evidence" value="ECO:0007669"/>
    <property type="project" value="InterPro"/>
</dbReference>
<dbReference type="InterPro" id="IPR003099">
    <property type="entry name" value="Prephen_DH"/>
</dbReference>
<gene>
    <name evidence="5" type="ORF">EDD34_0815</name>
</gene>
<feature type="region of interest" description="Disordered" evidence="3">
    <location>
        <begin position="158"/>
        <end position="179"/>
    </location>
</feature>
<accession>A0A3N4YLC3</accession>
<feature type="region of interest" description="Disordered" evidence="3">
    <location>
        <begin position="301"/>
        <end position="336"/>
    </location>
</feature>
<dbReference type="Pfam" id="PF20463">
    <property type="entry name" value="PDH_C"/>
    <property type="match status" value="1"/>
</dbReference>
<proteinExistence type="inferred from homology"/>
<dbReference type="InterPro" id="IPR046826">
    <property type="entry name" value="PDH_N"/>
</dbReference>
<evidence type="ECO:0000313" key="5">
    <source>
        <dbReference type="EMBL" id="RPF20236.1"/>
    </source>
</evidence>
<protein>
    <submittedName>
        <fullName evidence="5">Prephenate dehydrogenase</fullName>
    </submittedName>
</protein>
<dbReference type="Pfam" id="PF02153">
    <property type="entry name" value="PDH_N"/>
    <property type="match status" value="1"/>
</dbReference>
<dbReference type="PANTHER" id="PTHR21363:SF0">
    <property type="entry name" value="PREPHENATE DEHYDROGENASE [NADP(+)]"/>
    <property type="match status" value="1"/>
</dbReference>
<evidence type="ECO:0000313" key="6">
    <source>
        <dbReference type="Proteomes" id="UP000280501"/>
    </source>
</evidence>
<comment type="caution">
    <text evidence="5">The sequence shown here is derived from an EMBL/GenBank/DDBJ whole genome shotgun (WGS) entry which is preliminary data.</text>
</comment>
<dbReference type="AlphaFoldDB" id="A0A3N4YLC3"/>
<dbReference type="GO" id="GO:0008977">
    <property type="term" value="F:prephenate dehydrogenase (NAD+) activity"/>
    <property type="evidence" value="ECO:0007669"/>
    <property type="project" value="InterPro"/>
</dbReference>
<dbReference type="SUPFAM" id="SSF51735">
    <property type="entry name" value="NAD(P)-binding Rossmann-fold domains"/>
    <property type="match status" value="1"/>
</dbReference>
<dbReference type="Gene3D" id="1.10.3660.10">
    <property type="entry name" value="6-phosphogluconate dehydrogenase C-terminal like domain"/>
    <property type="match status" value="1"/>
</dbReference>
<dbReference type="InterPro" id="IPR046825">
    <property type="entry name" value="PDH_C"/>
</dbReference>
<dbReference type="PROSITE" id="PS51176">
    <property type="entry name" value="PDH_ADH"/>
    <property type="match status" value="1"/>
</dbReference>
<sequence>MVTSVGIIGLGLIGGSLARALVGAGMSVVATDPSRSARTAAGSAGMRIADDVAGLCATSPELVVLAVPLRAMRAVAGEVAAALGDVPGWDPTLVDVGSVKGPVRHAIRESGLAGRYVGAHPMAGTEHSGFDASFPDLLRGIRWAVTVETTAGAIGDVTIGASSSRPGEGDPASPGATATDPDRLAVVLRLITAVLGGTAVVLTDDTHDEAAALVSHVPHVLAGELLGLVAGTPVCDVAVGLAAGSFRDGTRVAYGDPRRTEAMVTQNAAWVAPALRLAARDLEMLADALDSNAPTGWFFDRPEPLRDRRPGHAHGRDANGVREIPVRETDPPPEQRVPLAGDWPAALLERCAAGAVVVLMEPTTAVLT</sequence>
<dbReference type="InterPro" id="IPR036291">
    <property type="entry name" value="NAD(P)-bd_dom_sf"/>
</dbReference>
<dbReference type="EMBL" id="RKQZ01000001">
    <property type="protein sequence ID" value="RPF20236.1"/>
    <property type="molecule type" value="Genomic_DNA"/>
</dbReference>
<feature type="domain" description="Prephenate/arogenate dehydrogenase" evidence="4">
    <location>
        <begin position="3"/>
        <end position="320"/>
    </location>
</feature>
<dbReference type="GO" id="GO:0004665">
    <property type="term" value="F:prephenate dehydrogenase (NADP+) activity"/>
    <property type="evidence" value="ECO:0007669"/>
    <property type="project" value="InterPro"/>
</dbReference>
<dbReference type="SUPFAM" id="SSF48179">
    <property type="entry name" value="6-phosphogluconate dehydrogenase C-terminal domain-like"/>
    <property type="match status" value="1"/>
</dbReference>
<name>A0A3N4YLC3_9MICO</name>
<organism evidence="5 6">
    <name type="scientific">Myceligenerans xiligouense</name>
    <dbReference type="NCBI Taxonomy" id="253184"/>
    <lineage>
        <taxon>Bacteria</taxon>
        <taxon>Bacillati</taxon>
        <taxon>Actinomycetota</taxon>
        <taxon>Actinomycetes</taxon>
        <taxon>Micrococcales</taxon>
        <taxon>Promicromonosporaceae</taxon>
        <taxon>Myceligenerans</taxon>
    </lineage>
</organism>
<dbReference type="GO" id="GO:0070403">
    <property type="term" value="F:NAD+ binding"/>
    <property type="evidence" value="ECO:0007669"/>
    <property type="project" value="InterPro"/>
</dbReference>
<evidence type="ECO:0000259" key="4">
    <source>
        <dbReference type="PROSITE" id="PS51176"/>
    </source>
</evidence>
<dbReference type="InterPro" id="IPR008927">
    <property type="entry name" value="6-PGluconate_DH-like_C_sf"/>
</dbReference>
<evidence type="ECO:0000256" key="1">
    <source>
        <dbReference type="ARBA" id="ARBA00007964"/>
    </source>
</evidence>
<evidence type="ECO:0000256" key="2">
    <source>
        <dbReference type="ARBA" id="ARBA00023002"/>
    </source>
</evidence>
<comment type="similarity">
    <text evidence="1">Belongs to the prephenate/arogenate dehydrogenase family.</text>
</comment>
<feature type="compositionally biased region" description="Basic and acidic residues" evidence="3">
    <location>
        <begin position="301"/>
        <end position="330"/>
    </location>
</feature>